<dbReference type="PANTHER" id="PTHR46052:SF1">
    <property type="entry name" value="PHOSDUCIN-LIKE PROTEIN"/>
    <property type="match status" value="1"/>
</dbReference>
<organism evidence="3 4">
    <name type="scientific">Loa loa</name>
    <name type="common">Eye worm</name>
    <name type="synonym">Filaria loa</name>
    <dbReference type="NCBI Taxonomy" id="7209"/>
    <lineage>
        <taxon>Eukaryota</taxon>
        <taxon>Metazoa</taxon>
        <taxon>Ecdysozoa</taxon>
        <taxon>Nematoda</taxon>
        <taxon>Chromadorea</taxon>
        <taxon>Rhabditida</taxon>
        <taxon>Spirurina</taxon>
        <taxon>Spiruromorpha</taxon>
        <taxon>Filarioidea</taxon>
        <taxon>Onchocercidae</taxon>
        <taxon>Loa</taxon>
    </lineage>
</organism>
<comment type="similarity">
    <text evidence="1">Belongs to the phosducin family.</text>
</comment>
<sequence>MGDLEAKLLYCDTVGYCSSSDEDVKDDKRIDSTLQQTYHHHDEATGTKQLVPRNYRNTGPKGVLEDYKICKEQLEEEEMKRYEQIIAQAKMCTLSGESENDNLEEIRRKRLLEMKDRLYAIRKDGRIGKCKSIRLAKVLPLTIGMSPQFKMKALPALQVYRDELLVGNFIRITDQLGEKFTMDQLIRFLSENEIELEISKYPSNIEESYGDEDTTGVDDGY</sequence>
<accession>A0A1I7W5B7</accession>
<reference evidence="3" key="1">
    <citation type="submission" date="2012-04" db="EMBL/GenBank/DDBJ databases">
        <title>The Genome Sequence of Loa loa.</title>
        <authorList>
            <consortium name="The Broad Institute Genome Sequencing Platform"/>
            <consortium name="Broad Institute Genome Sequencing Center for Infectious Disease"/>
            <person name="Nutman T.B."/>
            <person name="Fink D.L."/>
            <person name="Russ C."/>
            <person name="Young S."/>
            <person name="Zeng Q."/>
            <person name="Gargeya S."/>
            <person name="Alvarado L."/>
            <person name="Berlin A."/>
            <person name="Chapman S.B."/>
            <person name="Chen Z."/>
            <person name="Freedman E."/>
            <person name="Gellesch M."/>
            <person name="Goldberg J."/>
            <person name="Griggs A."/>
            <person name="Gujja S."/>
            <person name="Heilman E.R."/>
            <person name="Heiman D."/>
            <person name="Howarth C."/>
            <person name="Mehta T."/>
            <person name="Neiman D."/>
            <person name="Pearson M."/>
            <person name="Roberts A."/>
            <person name="Saif S."/>
            <person name="Shea T."/>
            <person name="Shenoy N."/>
            <person name="Sisk P."/>
            <person name="Stolte C."/>
            <person name="Sykes S."/>
            <person name="White J."/>
            <person name="Yandava C."/>
            <person name="Haas B."/>
            <person name="Henn M.R."/>
            <person name="Nusbaum C."/>
            <person name="Birren B."/>
        </authorList>
    </citation>
    <scope>NUCLEOTIDE SEQUENCE [LARGE SCALE GENOMIC DNA]</scope>
</reference>
<feature type="domain" description="Phosducin" evidence="2">
    <location>
        <begin position="133"/>
        <end position="192"/>
    </location>
</feature>
<protein>
    <submittedName>
        <fullName evidence="4">Phosducin domain-containing protein</fullName>
    </submittedName>
</protein>
<reference evidence="4" key="2">
    <citation type="submission" date="2016-11" db="UniProtKB">
        <authorList>
            <consortium name="WormBaseParasite"/>
        </authorList>
    </citation>
    <scope>IDENTIFICATION</scope>
</reference>
<dbReference type="InterPro" id="IPR036249">
    <property type="entry name" value="Thioredoxin-like_sf"/>
</dbReference>
<dbReference type="InterPro" id="IPR051499">
    <property type="entry name" value="Phosducin-like_reg"/>
</dbReference>
<evidence type="ECO:0000313" key="4">
    <source>
        <dbReference type="WBParaSite" id="EN70_9828"/>
    </source>
</evidence>
<dbReference type="Gene3D" id="1.10.168.10">
    <property type="entry name" value="Phosducin, domain 2"/>
    <property type="match status" value="1"/>
</dbReference>
<dbReference type="Pfam" id="PF02114">
    <property type="entry name" value="Phosducin"/>
    <property type="match status" value="1"/>
</dbReference>
<keyword evidence="3" id="KW-1185">Reference proteome</keyword>
<dbReference type="PANTHER" id="PTHR46052">
    <property type="entry name" value="PHOSDUCIN-LIKE PROTEIN"/>
    <property type="match status" value="1"/>
</dbReference>
<evidence type="ECO:0000313" key="3">
    <source>
        <dbReference type="Proteomes" id="UP000095285"/>
    </source>
</evidence>
<dbReference type="InterPro" id="IPR024253">
    <property type="entry name" value="Phosducin_thioredoxin-like_dom"/>
</dbReference>
<dbReference type="InterPro" id="IPR023196">
    <property type="entry name" value="Phosducin_N_dom_sf"/>
</dbReference>
<dbReference type="STRING" id="7209.A0A1I7W5B7"/>
<proteinExistence type="inferred from homology"/>
<evidence type="ECO:0000256" key="1">
    <source>
        <dbReference type="ARBA" id="ARBA00009686"/>
    </source>
</evidence>
<dbReference type="SUPFAM" id="SSF52833">
    <property type="entry name" value="Thioredoxin-like"/>
    <property type="match status" value="1"/>
</dbReference>
<dbReference type="Proteomes" id="UP000095285">
    <property type="component" value="Unassembled WGS sequence"/>
</dbReference>
<dbReference type="AlphaFoldDB" id="A0A1I7W5B7"/>
<dbReference type="Gene3D" id="3.40.30.10">
    <property type="entry name" value="Glutaredoxin"/>
    <property type="match status" value="1"/>
</dbReference>
<name>A0A1I7W5B7_LOALO</name>
<dbReference type="WBParaSite" id="EN70_9828">
    <property type="protein sequence ID" value="EN70_9828"/>
    <property type="gene ID" value="EN70_9828"/>
</dbReference>
<evidence type="ECO:0000259" key="2">
    <source>
        <dbReference type="Pfam" id="PF02114"/>
    </source>
</evidence>